<dbReference type="EMBL" id="JAPZBT010000002">
    <property type="protein sequence ID" value="KAJ5372459.1"/>
    <property type="molecule type" value="Genomic_DNA"/>
</dbReference>
<dbReference type="RefSeq" id="XP_056578445.1">
    <property type="nucleotide sequence ID" value="XM_056722195.1"/>
</dbReference>
<comment type="caution">
    <text evidence="2">The sequence shown here is derived from an EMBL/GenBank/DDBJ whole genome shotgun (WGS) entry which is preliminary data.</text>
</comment>
<keyword evidence="3" id="KW-1185">Reference proteome</keyword>
<evidence type="ECO:0000313" key="3">
    <source>
        <dbReference type="Proteomes" id="UP001147752"/>
    </source>
</evidence>
<name>A0A9W9V9E5_9EURO</name>
<reference evidence="2" key="2">
    <citation type="journal article" date="2023" name="IMA Fungus">
        <title>Comparative genomic study of the Penicillium genus elucidates a diverse pangenome and 15 lateral gene transfer events.</title>
        <authorList>
            <person name="Petersen C."/>
            <person name="Sorensen T."/>
            <person name="Nielsen M.R."/>
            <person name="Sondergaard T.E."/>
            <person name="Sorensen J.L."/>
            <person name="Fitzpatrick D.A."/>
            <person name="Frisvad J.C."/>
            <person name="Nielsen K.L."/>
        </authorList>
    </citation>
    <scope>NUCLEOTIDE SEQUENCE</scope>
    <source>
        <strain evidence="2">IBT 3081</strain>
    </source>
</reference>
<dbReference type="Proteomes" id="UP001147752">
    <property type="component" value="Unassembled WGS sequence"/>
</dbReference>
<feature type="compositionally biased region" description="Polar residues" evidence="1">
    <location>
        <begin position="9"/>
        <end position="22"/>
    </location>
</feature>
<proteinExistence type="predicted"/>
<gene>
    <name evidence="2" type="ORF">N7517_004465</name>
</gene>
<organism evidence="2 3">
    <name type="scientific">Penicillium concentricum</name>
    <dbReference type="NCBI Taxonomy" id="293559"/>
    <lineage>
        <taxon>Eukaryota</taxon>
        <taxon>Fungi</taxon>
        <taxon>Dikarya</taxon>
        <taxon>Ascomycota</taxon>
        <taxon>Pezizomycotina</taxon>
        <taxon>Eurotiomycetes</taxon>
        <taxon>Eurotiomycetidae</taxon>
        <taxon>Eurotiales</taxon>
        <taxon>Aspergillaceae</taxon>
        <taxon>Penicillium</taxon>
    </lineage>
</organism>
<dbReference type="AlphaFoldDB" id="A0A9W9V9E5"/>
<sequence>MLQHHSLSETDMISSSRLSTATGKDMEETPHIAFLGGNLSWDSIFYDCFGQDVTQLLDQLNLTHDTTKDQDYLVPFQRLYGVGVLLYTSHRAEIGRFQSIPGYILSVTDKLAELRPFYNISRRDPAQDSIGNLTDIASEYETAAKNLRALCDCRECKKPVAGLFSHPEHRPGRTFCWVSVAATMLILTYLVGRCEFNSEIRPKKLGVMIIYQDINMRRNHGIAFKADTLLSHLTMGGFQSSPSFLFNSIMTLFTGSPSRIFFSVDYPSAHSNGTVYCYLNSLSDLSLD</sequence>
<feature type="region of interest" description="Disordered" evidence="1">
    <location>
        <begin position="1"/>
        <end position="24"/>
    </location>
</feature>
<dbReference type="OrthoDB" id="4540681at2759"/>
<reference evidence="2" key="1">
    <citation type="submission" date="2022-12" db="EMBL/GenBank/DDBJ databases">
        <authorList>
            <person name="Petersen C."/>
        </authorList>
    </citation>
    <scope>NUCLEOTIDE SEQUENCE</scope>
    <source>
        <strain evidence="2">IBT 3081</strain>
    </source>
</reference>
<dbReference type="GeneID" id="81461378"/>
<evidence type="ECO:0000313" key="2">
    <source>
        <dbReference type="EMBL" id="KAJ5372459.1"/>
    </source>
</evidence>
<evidence type="ECO:0000256" key="1">
    <source>
        <dbReference type="SAM" id="MobiDB-lite"/>
    </source>
</evidence>
<accession>A0A9W9V9E5</accession>
<protein>
    <submittedName>
        <fullName evidence="2">Uncharacterized protein</fullName>
    </submittedName>
</protein>